<feature type="domain" description="Integrase catalytic" evidence="1">
    <location>
        <begin position="234"/>
        <end position="409"/>
    </location>
</feature>
<dbReference type="OrthoDB" id="1626798at2759"/>
<dbReference type="GO" id="GO:0003676">
    <property type="term" value="F:nucleic acid binding"/>
    <property type="evidence" value="ECO:0007669"/>
    <property type="project" value="InterPro"/>
</dbReference>
<reference evidence="2 3" key="3">
    <citation type="submission" date="2019-11" db="EMBL/GenBank/DDBJ databases">
        <title>A de novo genome assembly of a pear dwarfing rootstock.</title>
        <authorList>
            <person name="Wang F."/>
            <person name="Wang J."/>
            <person name="Li S."/>
            <person name="Zhang Y."/>
            <person name="Fang M."/>
            <person name="Ma L."/>
            <person name="Zhao Y."/>
            <person name="Jiang S."/>
        </authorList>
    </citation>
    <scope>NUCLEOTIDE SEQUENCE [LARGE SCALE GENOMIC DNA]</scope>
    <source>
        <strain evidence="2">S2</strain>
        <tissue evidence="2">Leaf</tissue>
    </source>
</reference>
<dbReference type="AlphaFoldDB" id="A0A5N5GDV3"/>
<dbReference type="Proteomes" id="UP000327157">
    <property type="component" value="Chromosome 17"/>
</dbReference>
<proteinExistence type="predicted"/>
<protein>
    <recommendedName>
        <fullName evidence="1">Integrase catalytic domain-containing protein</fullName>
    </recommendedName>
</protein>
<dbReference type="Pfam" id="PF07727">
    <property type="entry name" value="RVT_2"/>
    <property type="match status" value="1"/>
</dbReference>
<dbReference type="InterPro" id="IPR012337">
    <property type="entry name" value="RNaseH-like_sf"/>
</dbReference>
<organism evidence="2 3">
    <name type="scientific">Pyrus ussuriensis x Pyrus communis</name>
    <dbReference type="NCBI Taxonomy" id="2448454"/>
    <lineage>
        <taxon>Eukaryota</taxon>
        <taxon>Viridiplantae</taxon>
        <taxon>Streptophyta</taxon>
        <taxon>Embryophyta</taxon>
        <taxon>Tracheophyta</taxon>
        <taxon>Spermatophyta</taxon>
        <taxon>Magnoliopsida</taxon>
        <taxon>eudicotyledons</taxon>
        <taxon>Gunneridae</taxon>
        <taxon>Pentapetalae</taxon>
        <taxon>rosids</taxon>
        <taxon>fabids</taxon>
        <taxon>Rosales</taxon>
        <taxon>Rosaceae</taxon>
        <taxon>Amygdaloideae</taxon>
        <taxon>Maleae</taxon>
        <taxon>Pyrus</taxon>
    </lineage>
</organism>
<dbReference type="SUPFAM" id="SSF53098">
    <property type="entry name" value="Ribonuclease H-like"/>
    <property type="match status" value="1"/>
</dbReference>
<name>A0A5N5GDV3_9ROSA</name>
<comment type="caution">
    <text evidence="2">The sequence shown here is derived from an EMBL/GenBank/DDBJ whole genome shotgun (WGS) entry which is preliminary data.</text>
</comment>
<evidence type="ECO:0000313" key="3">
    <source>
        <dbReference type="Proteomes" id="UP000327157"/>
    </source>
</evidence>
<dbReference type="InterPro" id="IPR001584">
    <property type="entry name" value="Integrase_cat-core"/>
</dbReference>
<keyword evidence="3" id="KW-1185">Reference proteome</keyword>
<dbReference type="CDD" id="cd09272">
    <property type="entry name" value="RNase_HI_RT_Ty1"/>
    <property type="match status" value="1"/>
</dbReference>
<reference evidence="3" key="2">
    <citation type="submission" date="2019-10" db="EMBL/GenBank/DDBJ databases">
        <title>A de novo genome assembly of a pear dwarfing rootstock.</title>
        <authorList>
            <person name="Wang F."/>
            <person name="Wang J."/>
            <person name="Li S."/>
            <person name="Zhang Y."/>
            <person name="Fang M."/>
            <person name="Ma L."/>
            <person name="Zhao Y."/>
            <person name="Jiang S."/>
        </authorList>
    </citation>
    <scope>NUCLEOTIDE SEQUENCE [LARGE SCALE GENOMIC DNA]</scope>
</reference>
<reference evidence="2 3" key="1">
    <citation type="submission" date="2019-09" db="EMBL/GenBank/DDBJ databases">
        <authorList>
            <person name="Ou C."/>
        </authorList>
    </citation>
    <scope>NUCLEOTIDE SEQUENCE [LARGE SCALE GENOMIC DNA]</scope>
    <source>
        <strain evidence="2">S2</strain>
        <tissue evidence="2">Leaf</tissue>
    </source>
</reference>
<dbReference type="EMBL" id="SMOL01000487">
    <property type="protein sequence ID" value="KAB2611660.1"/>
    <property type="molecule type" value="Genomic_DNA"/>
</dbReference>
<sequence length="689" mass="78780">MDHFEMADDPAVKVPRLHHRCKSRGSQMRLLGFNDEYWGSLDRIGQLMSDLIMWRDIARSSLWFAELEQEQHQALVVVVPEVVAKSHMVVTGCLLESLGEEDQLVLCQKMESSSWVTGLGIELLNPSNYKIWRSCMESYLVAYATKPKDDADADDLKWWVMTNAKAEFVLKRSVSHGLFEHIIKYRSANDIWETLDRLFNKKDIGRLQGKCFLVETSTIDAMAINFKDEWIVDSGCGHHLTAMVTEDNTMHQVEKKGTVIINDGVICEGCQFGKAHRLPFAKSDSRSKEFKETVDSVLGLKIKCLRTDNGGEFTSKSFFKFCRQFGIKRQLSCVETPQQNGRGKLDLKAKKCIFVGYDERKKFCGYRASDSDSTLFVKKYRNLYMFVLFYVDDMIVTGSDENEIVKLRAELSTRFNTMNLGKLSHFLGLEVKNMANGIFMSQQGYAQKLVERFGLKLSKKRSTPLDKDKKLRRKERSLLPDPKTYRALLGSLLYLTITRLDIAFAVGIVGRYLQEPRKPYLEAAKDILKYVSSTLDFGLLYKRGAGFVMNGYIDADFGRDIDDRRSTSDYVFLCDSTKPEYKAASFAAQECVWLRRLIKDVYQPRDKSTTLFCDNQSAIKLSSNPVFHARTKHIEIEHHFIREKVLDGTIKNKHVSSKENVADIFTKALSRGPFEALHVKLGLISKTSL</sequence>
<dbReference type="Gene3D" id="3.30.420.10">
    <property type="entry name" value="Ribonuclease H-like superfamily/Ribonuclease H"/>
    <property type="match status" value="1"/>
</dbReference>
<evidence type="ECO:0000259" key="1">
    <source>
        <dbReference type="PROSITE" id="PS50994"/>
    </source>
</evidence>
<evidence type="ECO:0000313" key="2">
    <source>
        <dbReference type="EMBL" id="KAB2611660.1"/>
    </source>
</evidence>
<dbReference type="InterPro" id="IPR036397">
    <property type="entry name" value="RNaseH_sf"/>
</dbReference>
<dbReference type="InterPro" id="IPR043502">
    <property type="entry name" value="DNA/RNA_pol_sf"/>
</dbReference>
<dbReference type="GO" id="GO:0015074">
    <property type="term" value="P:DNA integration"/>
    <property type="evidence" value="ECO:0007669"/>
    <property type="project" value="InterPro"/>
</dbReference>
<dbReference type="PROSITE" id="PS50994">
    <property type="entry name" value="INTEGRASE"/>
    <property type="match status" value="1"/>
</dbReference>
<dbReference type="SUPFAM" id="SSF56672">
    <property type="entry name" value="DNA/RNA polymerases"/>
    <property type="match status" value="1"/>
</dbReference>
<accession>A0A5N5GDV3</accession>
<gene>
    <name evidence="2" type="ORF">D8674_019692</name>
</gene>
<dbReference type="InterPro" id="IPR013103">
    <property type="entry name" value="RVT_2"/>
</dbReference>
<dbReference type="PANTHER" id="PTHR11439:SF480">
    <property type="entry name" value="REVERSE TRANSCRIPTASE TY1_COPIA-TYPE DOMAIN-CONTAINING PROTEIN"/>
    <property type="match status" value="1"/>
</dbReference>
<dbReference type="PANTHER" id="PTHR11439">
    <property type="entry name" value="GAG-POL-RELATED RETROTRANSPOSON"/>
    <property type="match status" value="1"/>
</dbReference>